<dbReference type="InterPro" id="IPR011663">
    <property type="entry name" value="UTRA"/>
</dbReference>
<dbReference type="Pfam" id="PF00392">
    <property type="entry name" value="GntR"/>
    <property type="match status" value="1"/>
</dbReference>
<evidence type="ECO:0000313" key="6">
    <source>
        <dbReference type="EMBL" id="SJZ97266.1"/>
    </source>
</evidence>
<dbReference type="PANTHER" id="PTHR44846:SF12">
    <property type="entry name" value="HTH-TYPE TRANSCRIPTIONAL REGULATOR TRER"/>
    <property type="match status" value="1"/>
</dbReference>
<dbReference type="Proteomes" id="UP000190328">
    <property type="component" value="Unassembled WGS sequence"/>
</dbReference>
<dbReference type="PANTHER" id="PTHR44846">
    <property type="entry name" value="MANNOSYL-D-GLYCERATE TRANSPORT/METABOLISM SYSTEM REPRESSOR MNGR-RELATED"/>
    <property type="match status" value="1"/>
</dbReference>
<accession>A0A1T4Q112</accession>
<dbReference type="GO" id="GO:0003700">
    <property type="term" value="F:DNA-binding transcription factor activity"/>
    <property type="evidence" value="ECO:0007669"/>
    <property type="project" value="UniProtKB-UniRule"/>
</dbReference>
<protein>
    <recommendedName>
        <fullName evidence="4">Trehalose operon repressor</fullName>
    </recommendedName>
</protein>
<dbReference type="SMART" id="SM00345">
    <property type="entry name" value="HTH_GNTR"/>
    <property type="match status" value="1"/>
</dbReference>
<dbReference type="Gene3D" id="3.40.1410.10">
    <property type="entry name" value="Chorismate lyase-like"/>
    <property type="match status" value="1"/>
</dbReference>
<dbReference type="InterPro" id="IPR012770">
    <property type="entry name" value="TreR"/>
</dbReference>
<dbReference type="Gene3D" id="1.10.10.10">
    <property type="entry name" value="Winged helix-like DNA-binding domain superfamily/Winged helix DNA-binding domain"/>
    <property type="match status" value="1"/>
</dbReference>
<dbReference type="AlphaFoldDB" id="A0A1T4Q112"/>
<dbReference type="STRING" id="263852.SAMN02745116_02021"/>
<dbReference type="InterPro" id="IPR050679">
    <property type="entry name" value="Bact_HTH_transcr_reg"/>
</dbReference>
<dbReference type="GO" id="GO:0003677">
    <property type="term" value="F:DNA binding"/>
    <property type="evidence" value="ECO:0007669"/>
    <property type="project" value="UniProtKB-UniRule"/>
</dbReference>
<name>A0A1T4Q112_9ENTE</name>
<keyword evidence="7" id="KW-1185">Reference proteome</keyword>
<keyword evidence="2" id="KW-0238">DNA-binding</keyword>
<gene>
    <name evidence="6" type="ORF">SAMN02745116_02021</name>
</gene>
<dbReference type="InterPro" id="IPR036388">
    <property type="entry name" value="WH-like_DNA-bd_sf"/>
</dbReference>
<dbReference type="SUPFAM" id="SSF46785">
    <property type="entry name" value="Winged helix' DNA-binding domain"/>
    <property type="match status" value="1"/>
</dbReference>
<dbReference type="EMBL" id="FUXI01000024">
    <property type="protein sequence ID" value="SJZ97266.1"/>
    <property type="molecule type" value="Genomic_DNA"/>
</dbReference>
<evidence type="ECO:0000256" key="3">
    <source>
        <dbReference type="ARBA" id="ARBA00023163"/>
    </source>
</evidence>
<dbReference type="GO" id="GO:0045892">
    <property type="term" value="P:negative regulation of DNA-templated transcription"/>
    <property type="evidence" value="ECO:0007669"/>
    <property type="project" value="TreeGrafter"/>
</dbReference>
<dbReference type="OrthoDB" id="9816541at2"/>
<dbReference type="InterPro" id="IPR028978">
    <property type="entry name" value="Chorismate_lyase_/UTRA_dom_sf"/>
</dbReference>
<evidence type="ECO:0000256" key="2">
    <source>
        <dbReference type="ARBA" id="ARBA00023125"/>
    </source>
</evidence>
<evidence type="ECO:0000313" key="7">
    <source>
        <dbReference type="Proteomes" id="UP000190328"/>
    </source>
</evidence>
<dbReference type="InterPro" id="IPR000524">
    <property type="entry name" value="Tscrpt_reg_HTH_GntR"/>
</dbReference>
<dbReference type="SMART" id="SM00866">
    <property type="entry name" value="UTRA"/>
    <property type="match status" value="1"/>
</dbReference>
<organism evidence="6 7">
    <name type="scientific">Pilibacter termitis</name>
    <dbReference type="NCBI Taxonomy" id="263852"/>
    <lineage>
        <taxon>Bacteria</taxon>
        <taxon>Bacillati</taxon>
        <taxon>Bacillota</taxon>
        <taxon>Bacilli</taxon>
        <taxon>Lactobacillales</taxon>
        <taxon>Enterococcaceae</taxon>
        <taxon>Pilibacter</taxon>
    </lineage>
</organism>
<evidence type="ECO:0000259" key="5">
    <source>
        <dbReference type="PROSITE" id="PS50949"/>
    </source>
</evidence>
<dbReference type="PROSITE" id="PS50949">
    <property type="entry name" value="HTH_GNTR"/>
    <property type="match status" value="1"/>
</dbReference>
<reference evidence="7" key="1">
    <citation type="submission" date="2017-02" db="EMBL/GenBank/DDBJ databases">
        <authorList>
            <person name="Varghese N."/>
            <person name="Submissions S."/>
        </authorList>
    </citation>
    <scope>NUCLEOTIDE SEQUENCE [LARGE SCALE GENOMIC DNA]</scope>
    <source>
        <strain evidence="7">ATCC BAA-1030</strain>
    </source>
</reference>
<evidence type="ECO:0000256" key="1">
    <source>
        <dbReference type="ARBA" id="ARBA00023015"/>
    </source>
</evidence>
<feature type="domain" description="HTH gntR-type" evidence="5">
    <location>
        <begin position="1"/>
        <end position="69"/>
    </location>
</feature>
<dbReference type="RefSeq" id="WP_078807939.1">
    <property type="nucleotide sequence ID" value="NZ_FUXI01000024.1"/>
</dbReference>
<dbReference type="PRINTS" id="PR00035">
    <property type="entry name" value="HTHGNTR"/>
</dbReference>
<keyword evidence="3" id="KW-0804">Transcription</keyword>
<sequence length="238" mass="27534">MKRYEEVYKDIEKKILSGSFPAGSYLPSENELKEEFLVSRETIRKALNLLMNAGLIQKKQGKGSMVIERKLLNFPVSGLTSYKELQRQQGFTSKTKVVKLFKKKINALDAERTGFPLDSEVWYLLRERLIDGKSVVLDEDILLTSFIPNLTVEIAENSIYDYFENELGLEIAYAEKEITISSVNDEDKLYLALSTNDINVVSIKSRVYLSDSTLFQYTESRHRVDKFRFVDFARRNKI</sequence>
<dbReference type="SUPFAM" id="SSF64288">
    <property type="entry name" value="Chorismate lyase-like"/>
    <property type="match status" value="1"/>
</dbReference>
<dbReference type="Pfam" id="PF07702">
    <property type="entry name" value="UTRA"/>
    <property type="match status" value="1"/>
</dbReference>
<dbReference type="NCBIfam" id="TIGR02404">
    <property type="entry name" value="trehalos_R_Bsub"/>
    <property type="match status" value="1"/>
</dbReference>
<dbReference type="CDD" id="cd07377">
    <property type="entry name" value="WHTH_GntR"/>
    <property type="match status" value="1"/>
</dbReference>
<proteinExistence type="predicted"/>
<dbReference type="InterPro" id="IPR036390">
    <property type="entry name" value="WH_DNA-bd_sf"/>
</dbReference>
<evidence type="ECO:0000256" key="4">
    <source>
        <dbReference type="NCBIfam" id="TIGR02404"/>
    </source>
</evidence>
<keyword evidence="1" id="KW-0805">Transcription regulation</keyword>